<sequence length="331" mass="36314">MNKSINNGTKGSKMIKVMATTAIAGMLLGGAVFEPTTMYAASKKPATTVNKASVQNQAQKVSMTQNGITLTVTKSIFDGNHVQFEVKRSGGGLSSGITERTWDKEQEENIYSKGAIKNIQIFIDGKSINDFGGLGERPSLSLNKGADLDTAQITLVDPSWLGDQLYAFPNKFKLTAKITLEGTQQPFTLELPMQLTNKANTLQPKITKSYDGLSVTINKVNANTSSTRLQLIEKGVEKGKSSNLMYEFVDDNGVVLDRISGFGTNNHNKAGDWYHDYLIDGVNKDVKSITIKPFKGEYVNPDQNSGQFKVDENGNVIKHYIKELEMTVKLK</sequence>
<gene>
    <name evidence="2" type="ORF">J2Z32_003431</name>
</gene>
<evidence type="ECO:0000313" key="2">
    <source>
        <dbReference type="EMBL" id="MBP1906767.1"/>
    </source>
</evidence>
<comment type="caution">
    <text evidence="2">The sequence shown here is derived from an EMBL/GenBank/DDBJ whole genome shotgun (WGS) entry which is preliminary data.</text>
</comment>
<accession>A0ABS4FVZ9</accession>
<dbReference type="Gene3D" id="2.60.40.1640">
    <property type="entry name" value="Conserved domain protein"/>
    <property type="match status" value="1"/>
</dbReference>
<dbReference type="Proteomes" id="UP001519272">
    <property type="component" value="Unassembled WGS sequence"/>
</dbReference>
<name>A0ABS4FVZ9_9BACL</name>
<proteinExistence type="predicted"/>
<dbReference type="InterPro" id="IPR040680">
    <property type="entry name" value="DUF5643"/>
</dbReference>
<keyword evidence="3" id="KW-1185">Reference proteome</keyword>
<protein>
    <recommendedName>
        <fullName evidence="1">DUF5643 domain-containing protein</fullName>
    </recommendedName>
</protein>
<feature type="domain" description="DUF5643" evidence="1">
    <location>
        <begin position="200"/>
        <end position="312"/>
    </location>
</feature>
<dbReference type="EMBL" id="JAGGKG010000018">
    <property type="protein sequence ID" value="MBP1906767.1"/>
    <property type="molecule type" value="Genomic_DNA"/>
</dbReference>
<reference evidence="2 3" key="1">
    <citation type="submission" date="2021-03" db="EMBL/GenBank/DDBJ databases">
        <title>Genomic Encyclopedia of Type Strains, Phase IV (KMG-IV): sequencing the most valuable type-strain genomes for metagenomic binning, comparative biology and taxonomic classification.</title>
        <authorList>
            <person name="Goeker M."/>
        </authorList>
    </citation>
    <scope>NUCLEOTIDE SEQUENCE [LARGE SCALE GENOMIC DNA]</scope>
    <source>
        <strain evidence="2 3">DSM 14349</strain>
    </source>
</reference>
<evidence type="ECO:0000313" key="3">
    <source>
        <dbReference type="Proteomes" id="UP001519272"/>
    </source>
</evidence>
<dbReference type="Pfam" id="PF18705">
    <property type="entry name" value="DUF5643"/>
    <property type="match status" value="1"/>
</dbReference>
<evidence type="ECO:0000259" key="1">
    <source>
        <dbReference type="Pfam" id="PF18705"/>
    </source>
</evidence>
<dbReference type="RefSeq" id="WP_210090363.1">
    <property type="nucleotide sequence ID" value="NZ_JAGGKG010000018.1"/>
</dbReference>
<organism evidence="2 3">
    <name type="scientific">Paenibacillus turicensis</name>
    <dbReference type="NCBI Taxonomy" id="160487"/>
    <lineage>
        <taxon>Bacteria</taxon>
        <taxon>Bacillati</taxon>
        <taxon>Bacillota</taxon>
        <taxon>Bacilli</taxon>
        <taxon>Bacillales</taxon>
        <taxon>Paenibacillaceae</taxon>
        <taxon>Paenibacillus</taxon>
    </lineage>
</organism>